<reference evidence="2" key="1">
    <citation type="submission" date="2018-10" db="EMBL/GenBank/DDBJ databases">
        <title>Hidden diversity of soil giant viruses.</title>
        <authorList>
            <person name="Schulz F."/>
            <person name="Alteio L."/>
            <person name="Goudeau D."/>
            <person name="Ryan E.M."/>
            <person name="Malmstrom R.R."/>
            <person name="Blanchard J."/>
            <person name="Woyke T."/>
        </authorList>
    </citation>
    <scope>NUCLEOTIDE SEQUENCE</scope>
    <source>
        <strain evidence="2">SYV1</strain>
    </source>
</reference>
<feature type="compositionally biased region" description="Low complexity" evidence="1">
    <location>
        <begin position="33"/>
        <end position="71"/>
    </location>
</feature>
<feature type="compositionally biased region" description="Low complexity" evidence="1">
    <location>
        <begin position="1"/>
        <end position="16"/>
    </location>
</feature>
<name>A0A3G5AHA0_9VIRU</name>
<proteinExistence type="predicted"/>
<protein>
    <submittedName>
        <fullName evidence="2">Uncharacterized protein</fullName>
    </submittedName>
</protein>
<dbReference type="EMBL" id="MK072508">
    <property type="protein sequence ID" value="AYV86526.1"/>
    <property type="molecule type" value="Genomic_DNA"/>
</dbReference>
<organism evidence="2">
    <name type="scientific">Sylvanvirus sp</name>
    <dbReference type="NCBI Taxonomy" id="2487774"/>
    <lineage>
        <taxon>Viruses</taxon>
    </lineage>
</organism>
<sequence>MLPNTTTSSSSDFFSSQIGSKNPSSNVNSNHIPLLQQSNQPNNQFGQLNQSNSSSSNQLNQQQQQQPTNTNQIWDSIGLTNKRIRGGDPFEHLVNNTNNLNTMNTSSAASPSLPPVPVFNVPTNNNMNMNPNSILFSSPPPAAAHMMRTESGMSNGSNNGMNANEQVDDLVVGMGDLNMKLIDKKKLADMVINHSRVQQDKDRVKQREQEEKEAKAITMTQYKKDTKEIEKIMISYAKKFNKPDLKVQPIPSEDTILALEYPNAKPSAVNAAYVTNVMKDCFLIEELPLKSIDDITSFVERLFDDEQKLKYGKKATKPVLKYMTKAQINPYDLVPMNVLYTHANNGK</sequence>
<feature type="region of interest" description="Disordered" evidence="1">
    <location>
        <begin position="1"/>
        <end position="71"/>
    </location>
</feature>
<evidence type="ECO:0000256" key="1">
    <source>
        <dbReference type="SAM" id="MobiDB-lite"/>
    </source>
</evidence>
<accession>A0A3G5AHA0</accession>
<feature type="compositionally biased region" description="Polar residues" evidence="1">
    <location>
        <begin position="17"/>
        <end position="31"/>
    </location>
</feature>
<gene>
    <name evidence="2" type="ORF">Sylvanvirus2_22</name>
</gene>
<evidence type="ECO:0000313" key="2">
    <source>
        <dbReference type="EMBL" id="AYV86526.1"/>
    </source>
</evidence>